<keyword evidence="9" id="KW-1185">Reference proteome</keyword>
<dbReference type="Gene3D" id="3.30.559.10">
    <property type="entry name" value="Chloramphenicol acetyltransferase-like domain"/>
    <property type="match status" value="1"/>
</dbReference>
<dbReference type="Gene3D" id="3.30.559.70">
    <property type="entry name" value="Choline/Carnitine o-acyltransferase, domain 2"/>
    <property type="match status" value="1"/>
</dbReference>
<dbReference type="InterPro" id="IPR023213">
    <property type="entry name" value="CAT-like_dom_sf"/>
</dbReference>
<dbReference type="SUPFAM" id="SSF52777">
    <property type="entry name" value="CoA-dependent acyltransferases"/>
    <property type="match status" value="2"/>
</dbReference>
<name>A0A5C2RN24_9APHY</name>
<protein>
    <submittedName>
        <fullName evidence="8">Acyltransferase ChoActase/COT/CPT</fullName>
    </submittedName>
</protein>
<evidence type="ECO:0000256" key="4">
    <source>
        <dbReference type="PIRSR" id="PIRSR600542-1"/>
    </source>
</evidence>
<feature type="compositionally biased region" description="Low complexity" evidence="6">
    <location>
        <begin position="570"/>
        <end position="581"/>
    </location>
</feature>
<dbReference type="PANTHER" id="PTHR22589:SF29">
    <property type="entry name" value="MITOCHONDRIAL CARNITINE O-ACETYLTRANSFERASE-RELATED"/>
    <property type="match status" value="1"/>
</dbReference>
<feature type="domain" description="Choline/carnitine acyltransferase" evidence="7">
    <location>
        <begin position="30"/>
        <end position="658"/>
    </location>
</feature>
<dbReference type="AlphaFoldDB" id="A0A5C2RN24"/>
<dbReference type="Proteomes" id="UP000313359">
    <property type="component" value="Unassembled WGS sequence"/>
</dbReference>
<dbReference type="GO" id="GO:0004092">
    <property type="term" value="F:carnitine O-acetyltransferase activity"/>
    <property type="evidence" value="ECO:0007669"/>
    <property type="project" value="TreeGrafter"/>
</dbReference>
<reference evidence="8" key="1">
    <citation type="journal article" date="2018" name="Genome Biol. Evol.">
        <title>Genomics and development of Lentinus tigrinus, a white-rot wood-decaying mushroom with dimorphic fruiting bodies.</title>
        <authorList>
            <person name="Wu B."/>
            <person name="Xu Z."/>
            <person name="Knudson A."/>
            <person name="Carlson A."/>
            <person name="Chen N."/>
            <person name="Kovaka S."/>
            <person name="LaButti K."/>
            <person name="Lipzen A."/>
            <person name="Pennachio C."/>
            <person name="Riley R."/>
            <person name="Schakwitz W."/>
            <person name="Umezawa K."/>
            <person name="Ohm R.A."/>
            <person name="Grigoriev I.V."/>
            <person name="Nagy L.G."/>
            <person name="Gibbons J."/>
            <person name="Hibbett D."/>
        </authorList>
    </citation>
    <scope>NUCLEOTIDE SEQUENCE [LARGE SCALE GENOMIC DNA]</scope>
    <source>
        <strain evidence="8">ALCF2SS1-6</strain>
    </source>
</reference>
<evidence type="ECO:0000313" key="8">
    <source>
        <dbReference type="EMBL" id="RPD53032.1"/>
    </source>
</evidence>
<feature type="active site" description="Proton acceptor" evidence="4">
    <location>
        <position position="334"/>
    </location>
</feature>
<dbReference type="PANTHER" id="PTHR22589">
    <property type="entry name" value="CARNITINE O-ACYLTRANSFERASE"/>
    <property type="match status" value="1"/>
</dbReference>
<dbReference type="Pfam" id="PF00755">
    <property type="entry name" value="Carn_acyltransf"/>
    <property type="match status" value="1"/>
</dbReference>
<proteinExistence type="inferred from homology"/>
<dbReference type="FunFam" id="3.30.559.70:FF:000003">
    <property type="entry name" value="Carnitine acetyl transferase FacC"/>
    <property type="match status" value="1"/>
</dbReference>
<feature type="region of interest" description="Disordered" evidence="6">
    <location>
        <begin position="560"/>
        <end position="589"/>
    </location>
</feature>
<accession>A0A5C2RN24</accession>
<dbReference type="InterPro" id="IPR042231">
    <property type="entry name" value="Cho/carn_acyl_trans_2"/>
</dbReference>
<sequence>MPSVSGPMTKFEANPPESRTFARQCELPKLPIPPLEETCARYLRALEGLQDPREHAETKRAVEEFLHHDGPRIQEKLKEYAKDKASYIEEFWYESYLSHSDPVVLALNPYFVLENDPTPDRGQQLPRAASLIVSSLGFIHDLRAGMLEPDAVRGIPLDMDQYSRLFGTARIPTERGCKMEVHPDSRHIVVLRRGQFYWFDVLDAENRPVLTEREILRNLQAIVSDADQMPIHEVARNSIGVLSTENRKIWSTLRKALTRNKNNESCLDVVDNALFVVCLDDTTPENLAELCDNFLCGTYDLKGGIQVGTCTNRWYDKLQIIVCADGAAGINFEHTGVDGHTVLRFAADIFTEGLMLLARSINPSAPTLFHAPLSPYAKSYKAPRGQPTKVGSPSYSIDTAPKKLEWTLYPELRAGIRFAETRLSDLICQNDCQALEFKTYGKNFITSHGFSPDAFVQMAFQAAYYGLYGRIECTYEPAMTKNFLHGRTEAIRTVQPHTVEFVKAFFSEASNQQKVSLLRKACQGHTQLTKECSKGFGQDRHLYALYCLTQREREREYALANGFDDDDRPTSPTSTVSSGSSSREKPPLPAIFTDNGWHILNRSILSTSNCGNPALRLFGFGPVAADGYGIGYIIKDEGISICASSKHLQTRRFLDTLQGYLHDIQRMLIQLHLSANQRPEPFIDHAGVLRDSKTGRPINGHMEQVNGYEDEDTMPGYSFFDSGDVELLGRKKARPSFYNTGKIIPLAEY</sequence>
<dbReference type="GO" id="GO:0005739">
    <property type="term" value="C:mitochondrion"/>
    <property type="evidence" value="ECO:0007669"/>
    <property type="project" value="TreeGrafter"/>
</dbReference>
<dbReference type="InterPro" id="IPR039551">
    <property type="entry name" value="Cho/carn_acyl_trans"/>
</dbReference>
<evidence type="ECO:0000259" key="7">
    <source>
        <dbReference type="Pfam" id="PF00755"/>
    </source>
</evidence>
<dbReference type="PROSITE" id="PS00440">
    <property type="entry name" value="ACYLTRANSF_C_2"/>
    <property type="match status" value="1"/>
</dbReference>
<organism evidence="8 9">
    <name type="scientific">Lentinus tigrinus ALCF2SS1-6</name>
    <dbReference type="NCBI Taxonomy" id="1328759"/>
    <lineage>
        <taxon>Eukaryota</taxon>
        <taxon>Fungi</taxon>
        <taxon>Dikarya</taxon>
        <taxon>Basidiomycota</taxon>
        <taxon>Agaricomycotina</taxon>
        <taxon>Agaricomycetes</taxon>
        <taxon>Polyporales</taxon>
        <taxon>Polyporaceae</taxon>
        <taxon>Lentinus</taxon>
    </lineage>
</organism>
<dbReference type="EMBL" id="ML122331">
    <property type="protein sequence ID" value="RPD53032.1"/>
    <property type="molecule type" value="Genomic_DNA"/>
</dbReference>
<dbReference type="InterPro" id="IPR000542">
    <property type="entry name" value="Carn_acyl_trans"/>
</dbReference>
<dbReference type="OrthoDB" id="240216at2759"/>
<evidence type="ECO:0000256" key="6">
    <source>
        <dbReference type="SAM" id="MobiDB-lite"/>
    </source>
</evidence>
<dbReference type="STRING" id="1328759.A0A5C2RN24"/>
<evidence type="ECO:0000313" key="9">
    <source>
        <dbReference type="Proteomes" id="UP000313359"/>
    </source>
</evidence>
<evidence type="ECO:0000256" key="5">
    <source>
        <dbReference type="RuleBase" id="RU003801"/>
    </source>
</evidence>
<evidence type="ECO:0000256" key="3">
    <source>
        <dbReference type="ARBA" id="ARBA00023315"/>
    </source>
</evidence>
<keyword evidence="2 5" id="KW-0808">Transferase</keyword>
<evidence type="ECO:0000256" key="1">
    <source>
        <dbReference type="ARBA" id="ARBA00005232"/>
    </source>
</evidence>
<evidence type="ECO:0000256" key="2">
    <source>
        <dbReference type="ARBA" id="ARBA00022679"/>
    </source>
</evidence>
<dbReference type="FunFam" id="3.30.559.10:FF:000019">
    <property type="entry name" value="Carnitine acetyl transferase"/>
    <property type="match status" value="1"/>
</dbReference>
<dbReference type="GO" id="GO:0009437">
    <property type="term" value="P:carnitine metabolic process"/>
    <property type="evidence" value="ECO:0007669"/>
    <property type="project" value="TreeGrafter"/>
</dbReference>
<comment type="similarity">
    <text evidence="1 5">Belongs to the carnitine/choline acetyltransferase family.</text>
</comment>
<keyword evidence="3 5" id="KW-0012">Acyltransferase</keyword>
<gene>
    <name evidence="8" type="ORF">L227DRAFT_658484</name>
</gene>